<feature type="transmembrane region" description="Helical" evidence="1">
    <location>
        <begin position="88"/>
        <end position="107"/>
    </location>
</feature>
<proteinExistence type="predicted"/>
<feature type="transmembrane region" description="Helical" evidence="1">
    <location>
        <begin position="30"/>
        <end position="51"/>
    </location>
</feature>
<protein>
    <submittedName>
        <fullName evidence="2">Uncharacterized protein</fullName>
    </submittedName>
</protein>
<evidence type="ECO:0000313" key="3">
    <source>
        <dbReference type="Proteomes" id="UP000251205"/>
    </source>
</evidence>
<name>A0A329YK93_RHITR</name>
<dbReference type="AlphaFoldDB" id="A0A329YK93"/>
<keyword evidence="1" id="KW-0472">Membrane</keyword>
<organism evidence="2 3">
    <name type="scientific">Rhizobium tropici</name>
    <dbReference type="NCBI Taxonomy" id="398"/>
    <lineage>
        <taxon>Bacteria</taxon>
        <taxon>Pseudomonadati</taxon>
        <taxon>Pseudomonadota</taxon>
        <taxon>Alphaproteobacteria</taxon>
        <taxon>Hyphomicrobiales</taxon>
        <taxon>Rhizobiaceae</taxon>
        <taxon>Rhizobium/Agrobacterium group</taxon>
        <taxon>Rhizobium</taxon>
    </lineage>
</organism>
<feature type="transmembrane region" description="Helical" evidence="1">
    <location>
        <begin position="127"/>
        <end position="145"/>
    </location>
</feature>
<gene>
    <name evidence="2" type="ORF">DQ393_14105</name>
</gene>
<evidence type="ECO:0000313" key="2">
    <source>
        <dbReference type="EMBL" id="RAX40940.1"/>
    </source>
</evidence>
<dbReference type="Proteomes" id="UP000251205">
    <property type="component" value="Unassembled WGS sequence"/>
</dbReference>
<dbReference type="RefSeq" id="WP_112342390.1">
    <property type="nucleotide sequence ID" value="NZ_QMKK01000035.1"/>
</dbReference>
<sequence>MKSADKNTEVLLSEVDDSNSLTSNLSASPLSAALLFLGPIAAAALLMAGFPHAFSPSWTPFVLMGASIPVISFVLLQQRAEQRNKIEFMFNLSWIVWVVISLATVSYCLNAGTQEFGESLAQLNPGWLTLIFGWFFATACGRVALSISKLLHS</sequence>
<accession>A0A329YK93</accession>
<reference evidence="2 3" key="1">
    <citation type="submission" date="2018-06" db="EMBL/GenBank/DDBJ databases">
        <title>Whole Genome Sequence of an efficient microsymbiont, Rhizobium tropici.</title>
        <authorList>
            <person name="Srinivasan R."/>
            <person name="Singh H.V."/>
            <person name="Srivastava R."/>
            <person name="Kumari B."/>
            <person name="Radhakrishna A."/>
        </authorList>
    </citation>
    <scope>NUCLEOTIDE SEQUENCE [LARGE SCALE GENOMIC DNA]</scope>
    <source>
        <strain evidence="2 3">IGFRI Rhizo-19</strain>
    </source>
</reference>
<evidence type="ECO:0000256" key="1">
    <source>
        <dbReference type="SAM" id="Phobius"/>
    </source>
</evidence>
<feature type="transmembrane region" description="Helical" evidence="1">
    <location>
        <begin position="57"/>
        <end position="76"/>
    </location>
</feature>
<keyword evidence="1" id="KW-0812">Transmembrane</keyword>
<dbReference type="EMBL" id="QMKK01000035">
    <property type="protein sequence ID" value="RAX40940.1"/>
    <property type="molecule type" value="Genomic_DNA"/>
</dbReference>
<keyword evidence="1" id="KW-1133">Transmembrane helix</keyword>
<dbReference type="OrthoDB" id="8397919at2"/>
<comment type="caution">
    <text evidence="2">The sequence shown here is derived from an EMBL/GenBank/DDBJ whole genome shotgun (WGS) entry which is preliminary data.</text>
</comment>